<sequence>MRDEKRKSNNTSTSTNSGPETPQEGLNRRIYFSIPIPESERDEDGHLHITYPRNKIRTAKYTPLTFVPYNIWLQFHNIANIYFLFVIILNFFPIFGANNPGLNAVPLIVIIVVTAIKDAIEDWGRTVSDNQVNNSPVYRLIEWNNVNSTEENVDLWRRIKKTCTRASIASYNPGRCRHPHD</sequence>
<dbReference type="GO" id="GO:0140326">
    <property type="term" value="F:ATPase-coupled intramembrane lipid transporter activity"/>
    <property type="evidence" value="ECO:0007669"/>
    <property type="project" value="TreeGrafter"/>
</dbReference>
<comment type="subcellular location">
    <subcellularLocation>
        <location evidence="1">Endomembrane system</location>
    </subcellularLocation>
</comment>
<dbReference type="Proteomes" id="UP001153461">
    <property type="component" value="Unassembled WGS sequence"/>
</dbReference>
<dbReference type="AlphaFoldDB" id="A0A9W4HJK8"/>
<protein>
    <recommendedName>
        <fullName evidence="5">P-type ATPase N-terminal domain-containing protein</fullName>
    </recommendedName>
</protein>
<feature type="transmembrane region" description="Helical" evidence="4">
    <location>
        <begin position="101"/>
        <end position="120"/>
    </location>
</feature>
<organism evidence="6 7">
    <name type="scientific">Penicillium nalgiovense</name>
    <dbReference type="NCBI Taxonomy" id="60175"/>
    <lineage>
        <taxon>Eukaryota</taxon>
        <taxon>Fungi</taxon>
        <taxon>Dikarya</taxon>
        <taxon>Ascomycota</taxon>
        <taxon>Pezizomycotina</taxon>
        <taxon>Eurotiomycetes</taxon>
        <taxon>Eurotiomycetidae</taxon>
        <taxon>Eurotiales</taxon>
        <taxon>Aspergillaceae</taxon>
        <taxon>Penicillium</taxon>
    </lineage>
</organism>
<evidence type="ECO:0000256" key="1">
    <source>
        <dbReference type="ARBA" id="ARBA00004308"/>
    </source>
</evidence>
<evidence type="ECO:0000256" key="4">
    <source>
        <dbReference type="SAM" id="Phobius"/>
    </source>
</evidence>
<evidence type="ECO:0000256" key="2">
    <source>
        <dbReference type="ARBA" id="ARBA00022448"/>
    </source>
</evidence>
<dbReference type="GO" id="GO:0045332">
    <property type="term" value="P:phospholipid translocation"/>
    <property type="evidence" value="ECO:0007669"/>
    <property type="project" value="TreeGrafter"/>
</dbReference>
<gene>
    <name evidence="6" type="ORF">PNAL_LOCUS2775</name>
</gene>
<keyword evidence="2" id="KW-0813">Transport</keyword>
<dbReference type="PANTHER" id="PTHR24092:SF180">
    <property type="entry name" value="PHOSPHOLIPID-TRANSPORTING ATPASE DNF1-RELATED"/>
    <property type="match status" value="1"/>
</dbReference>
<dbReference type="GO" id="GO:0005886">
    <property type="term" value="C:plasma membrane"/>
    <property type="evidence" value="ECO:0007669"/>
    <property type="project" value="TreeGrafter"/>
</dbReference>
<accession>A0A9W4HJK8</accession>
<dbReference type="InterPro" id="IPR023298">
    <property type="entry name" value="ATPase_P-typ_TM_dom_sf"/>
</dbReference>
<dbReference type="InterPro" id="IPR032631">
    <property type="entry name" value="P-type_ATPase_N"/>
</dbReference>
<reference evidence="6" key="1">
    <citation type="submission" date="2021-07" db="EMBL/GenBank/DDBJ databases">
        <authorList>
            <person name="Branca A.L. A."/>
        </authorList>
    </citation>
    <scope>NUCLEOTIDE SEQUENCE</scope>
</reference>
<evidence type="ECO:0000256" key="3">
    <source>
        <dbReference type="SAM" id="MobiDB-lite"/>
    </source>
</evidence>
<dbReference type="EMBL" id="CAJVNV010000088">
    <property type="protein sequence ID" value="CAG8032680.1"/>
    <property type="molecule type" value="Genomic_DNA"/>
</dbReference>
<dbReference type="SUPFAM" id="SSF81665">
    <property type="entry name" value="Calcium ATPase, transmembrane domain M"/>
    <property type="match status" value="1"/>
</dbReference>
<keyword evidence="4" id="KW-1133">Transmembrane helix</keyword>
<name>A0A9W4HJK8_PENNA</name>
<feature type="region of interest" description="Disordered" evidence="3">
    <location>
        <begin position="1"/>
        <end position="25"/>
    </location>
</feature>
<keyword evidence="4" id="KW-0812">Transmembrane</keyword>
<dbReference type="Pfam" id="PF16209">
    <property type="entry name" value="PhoLip_ATPase_N"/>
    <property type="match status" value="1"/>
</dbReference>
<feature type="domain" description="P-type ATPase N-terminal" evidence="5">
    <location>
        <begin position="48"/>
        <end position="100"/>
    </location>
</feature>
<keyword evidence="4" id="KW-0472">Membrane</keyword>
<proteinExistence type="predicted"/>
<evidence type="ECO:0000259" key="5">
    <source>
        <dbReference type="Pfam" id="PF16209"/>
    </source>
</evidence>
<feature type="transmembrane region" description="Helical" evidence="4">
    <location>
        <begin position="78"/>
        <end position="95"/>
    </location>
</feature>
<dbReference type="OrthoDB" id="377733at2759"/>
<dbReference type="GO" id="GO:0012505">
    <property type="term" value="C:endomembrane system"/>
    <property type="evidence" value="ECO:0007669"/>
    <property type="project" value="UniProtKB-SubCell"/>
</dbReference>
<comment type="caution">
    <text evidence="6">The sequence shown here is derived from an EMBL/GenBank/DDBJ whole genome shotgun (WGS) entry which is preliminary data.</text>
</comment>
<evidence type="ECO:0000313" key="6">
    <source>
        <dbReference type="EMBL" id="CAG8032680.1"/>
    </source>
</evidence>
<evidence type="ECO:0000313" key="7">
    <source>
        <dbReference type="Proteomes" id="UP001153461"/>
    </source>
</evidence>
<dbReference type="PANTHER" id="PTHR24092">
    <property type="entry name" value="PROBABLE PHOSPHOLIPID-TRANSPORTING ATPASE"/>
    <property type="match status" value="1"/>
</dbReference>